<dbReference type="AlphaFoldDB" id="A0A1H8HEK4"/>
<dbReference type="SUPFAM" id="SSF53474">
    <property type="entry name" value="alpha/beta-Hydrolases"/>
    <property type="match status" value="1"/>
</dbReference>
<dbReference type="PANTHER" id="PTHR36513">
    <property type="entry name" value="ABC TRANSMEMBRANE TYPE-1 DOMAIN-CONTAINING PROTEIN"/>
    <property type="match status" value="1"/>
</dbReference>
<dbReference type="PANTHER" id="PTHR36513:SF1">
    <property type="entry name" value="TRANSMEMBRANE PROTEIN"/>
    <property type="match status" value="1"/>
</dbReference>
<reference evidence="2 3" key="1">
    <citation type="submission" date="2016-10" db="EMBL/GenBank/DDBJ databases">
        <authorList>
            <person name="de Groot N.N."/>
        </authorList>
    </citation>
    <scope>NUCLEOTIDE SEQUENCE [LARGE SCALE GENOMIC DNA]</scope>
    <source>
        <strain evidence="2 3">Nl18</strain>
    </source>
</reference>
<gene>
    <name evidence="2" type="ORF">SAMN05216404_105113</name>
</gene>
<dbReference type="PROSITE" id="PS51257">
    <property type="entry name" value="PROKAR_LIPOPROTEIN"/>
    <property type="match status" value="1"/>
</dbReference>
<evidence type="ECO:0000313" key="3">
    <source>
        <dbReference type="Proteomes" id="UP000183898"/>
    </source>
</evidence>
<name>A0A1H8HEK4_9PROT</name>
<dbReference type="Proteomes" id="UP000183898">
    <property type="component" value="Unassembled WGS sequence"/>
</dbReference>
<feature type="compositionally biased region" description="Low complexity" evidence="1">
    <location>
        <begin position="42"/>
        <end position="55"/>
    </location>
</feature>
<feature type="region of interest" description="Disordered" evidence="1">
    <location>
        <begin position="28"/>
        <end position="55"/>
    </location>
</feature>
<dbReference type="RefSeq" id="WP_081353821.1">
    <property type="nucleotide sequence ID" value="NZ_FOCT01000005.1"/>
</dbReference>
<feature type="compositionally biased region" description="Basic and acidic residues" evidence="1">
    <location>
        <begin position="28"/>
        <end position="41"/>
    </location>
</feature>
<organism evidence="2 3">
    <name type="scientific">Nitrosospira multiformis</name>
    <dbReference type="NCBI Taxonomy" id="1231"/>
    <lineage>
        <taxon>Bacteria</taxon>
        <taxon>Pseudomonadati</taxon>
        <taxon>Pseudomonadota</taxon>
        <taxon>Betaproteobacteria</taxon>
        <taxon>Nitrosomonadales</taxon>
        <taxon>Nitrosomonadaceae</taxon>
        <taxon>Nitrosospira</taxon>
    </lineage>
</organism>
<proteinExistence type="predicted"/>
<evidence type="ECO:0000256" key="1">
    <source>
        <dbReference type="SAM" id="MobiDB-lite"/>
    </source>
</evidence>
<accession>A0A1H8HEK4</accession>
<dbReference type="Gene3D" id="3.40.50.1820">
    <property type="entry name" value="alpha/beta hydrolase"/>
    <property type="match status" value="1"/>
</dbReference>
<dbReference type="InterPro" id="IPR010297">
    <property type="entry name" value="DUF900_hydrolase"/>
</dbReference>
<protein>
    <submittedName>
        <fullName evidence="2">Esterase/lipase superfamily enzyme</fullName>
    </submittedName>
</protein>
<dbReference type="EMBL" id="FOCT01000005">
    <property type="protein sequence ID" value="SEN54520.1"/>
    <property type="molecule type" value="Genomic_DNA"/>
</dbReference>
<dbReference type="Pfam" id="PF05990">
    <property type="entry name" value="DUF900"/>
    <property type="match status" value="1"/>
</dbReference>
<sequence length="389" mass="43295">MKFARLLALLSLTALVSGCETIEEKPGYEEPLVKNKEDEGSKAAPTKTPEAAKTPSAAPFATIRVFFGTDRNIINSNDPNEMFGAQRNSAGITYGICQVSIPRDHRMGMLETPSALKLEFRSDPARHIILQRVEKKTKREFYADLQARIRVSAGKKAFIFVHGYNVKFADAARRTAQISYDLGFDGAAVFYSWPSHGIPAVFAYTTDEQNIEWSQSNLKLFLEDFFDQSDAQNVYLIAHSMGNRALTRAVSALVADKPSVRERLKEIILTAPDIDAEVFQRDIAPALSASDRPITLYASSNDFALRMSRKVHGSPRAGDAGPNLVITKGIETIDATNTDTSFIGHSYYAERLSILADMFYMITEGRRANGRFGLLKIDTKKGPYWIFKK</sequence>
<evidence type="ECO:0000313" key="2">
    <source>
        <dbReference type="EMBL" id="SEN54520.1"/>
    </source>
</evidence>
<dbReference type="InterPro" id="IPR029058">
    <property type="entry name" value="AB_hydrolase_fold"/>
</dbReference>